<evidence type="ECO:0000313" key="2">
    <source>
        <dbReference type="Proteomes" id="UP000017984"/>
    </source>
</evidence>
<evidence type="ECO:0000313" key="1">
    <source>
        <dbReference type="EMBL" id="EST18315.1"/>
    </source>
</evidence>
<comment type="caution">
    <text evidence="1">The sequence shown here is derived from an EMBL/GenBank/DDBJ whole genome shotgun (WGS) entry which is preliminary data.</text>
</comment>
<dbReference type="AlphaFoldDB" id="V6JER2"/>
<dbReference type="STRING" id="1352936.M878_45345"/>
<sequence length="43" mass="4350">MGEAVEIAAGGQHYTDMVYAPGPAQACANDVNSDNGACTGYTK</sequence>
<accession>V6JER2</accession>
<dbReference type="EMBL" id="AWQX01000393">
    <property type="protein sequence ID" value="EST18315.1"/>
    <property type="molecule type" value="Genomic_DNA"/>
</dbReference>
<name>V6JER2_STRRC</name>
<protein>
    <submittedName>
        <fullName evidence="1">Uncharacterized protein</fullName>
    </submittedName>
</protein>
<dbReference type="Proteomes" id="UP000017984">
    <property type="component" value="Chromosome"/>
</dbReference>
<gene>
    <name evidence="1" type="ORF">M878_45345</name>
</gene>
<proteinExistence type="predicted"/>
<dbReference type="HOGENOM" id="CLU_3240389_0_0_11"/>
<organism evidence="1 2">
    <name type="scientific">Streptomyces roseochromogenus subsp. oscitans DS 12.976</name>
    <dbReference type="NCBI Taxonomy" id="1352936"/>
    <lineage>
        <taxon>Bacteria</taxon>
        <taxon>Bacillati</taxon>
        <taxon>Actinomycetota</taxon>
        <taxon>Actinomycetes</taxon>
        <taxon>Kitasatosporales</taxon>
        <taxon>Streptomycetaceae</taxon>
        <taxon>Streptomyces</taxon>
    </lineage>
</organism>
<keyword evidence="2" id="KW-1185">Reference proteome</keyword>
<dbReference type="PATRIC" id="fig|1352936.5.peg.9427"/>
<reference evidence="1 2" key="1">
    <citation type="journal article" date="2014" name="Genome Announc.">
        <title>Draft Genome Sequence of Streptomyces roseochromogenes subsp. oscitans DS 12.976, Producer of the Aminocoumarin Antibiotic Clorobiocin.</title>
        <authorList>
            <person name="Ruckert C."/>
            <person name="Kalinowski J."/>
            <person name="Heide L."/>
            <person name="Apel A.K."/>
        </authorList>
    </citation>
    <scope>NUCLEOTIDE SEQUENCE [LARGE SCALE GENOMIC DNA]</scope>
    <source>
        <strain evidence="1 2">DS 12.976</strain>
    </source>
</reference>